<feature type="repeat" description="TPR" evidence="1">
    <location>
        <begin position="383"/>
        <end position="416"/>
    </location>
</feature>
<dbReference type="PANTHER" id="PTHR12558:SF13">
    <property type="entry name" value="CELL DIVISION CYCLE PROTEIN 27 HOMOLOG"/>
    <property type="match status" value="1"/>
</dbReference>
<dbReference type="Gene3D" id="1.25.40.10">
    <property type="entry name" value="Tetratricopeptide repeat domain"/>
    <property type="match status" value="6"/>
</dbReference>
<dbReference type="NCBIfam" id="NF047558">
    <property type="entry name" value="TPR_END_plus"/>
    <property type="match status" value="1"/>
</dbReference>
<evidence type="ECO:0000256" key="3">
    <source>
        <dbReference type="SAM" id="SignalP"/>
    </source>
</evidence>
<dbReference type="SMART" id="SM00028">
    <property type="entry name" value="TPR"/>
    <property type="match status" value="13"/>
</dbReference>
<accession>A0A5C6RJ99</accession>
<dbReference type="PROSITE" id="PS50005">
    <property type="entry name" value="TPR"/>
    <property type="match status" value="3"/>
</dbReference>
<name>A0A5C6RJ99_9BACT</name>
<comment type="caution">
    <text evidence="4">The sequence shown here is derived from an EMBL/GenBank/DDBJ whole genome shotgun (WGS) entry which is preliminary data.</text>
</comment>
<feature type="coiled-coil region" evidence="2">
    <location>
        <begin position="224"/>
        <end position="265"/>
    </location>
</feature>
<gene>
    <name evidence="4" type="ORF">FRY97_13555</name>
</gene>
<sequence>MSRLITWLLLLLACPVWAQQLERAGQVTIHNSRYRTGVLEVVPGAEVLAGEGAVPRVTDEEGQFLLRFVGLPPASTIAVSVNKPGLEVVNKRALATVTVGDPSLLRVFMAKPGAIAQAMAEFYAINVAQLTARRDSIIQDLRTEGAAKAKALQGLEEKYGRTLVSRDEAIALLEKQLEQALSQLSVHSLQLAGKNLDFASSLYIKAYEALRAGQQEKVIALLEEARLNDRAQRALGDIASAQENIEAEEERIRLSRAEIDQIIEAYELQAEAYTLKLQVDKALLTNDTILQLLPESSFGPEKRLLLLGEQLQQLALLGRGSTGLEQEIRSALASSPFSDGIRLMLWNTLAEAKNLQGQYPEVIEVTKKAIAIAGASASAFEKARAWRAQGSAWLNLGQISRAADAFEEAAQALDTDESPLRETSGVLLLMDLGNLAMQQGDMAESVRWYRQAIRNWSAASAPPVVRLAGESTMQVGLGMAYLQYGSYLEAEQYFERALSALDGTQLPLVSANARVGLANVAMAQGQWEKAEALARAAESDFLAFSPDNAGLGLAYQVLGSLSAERGDAEQALAYLAQAKEQIEQAQPGSPALAMVYEAYAAQYMALGKIAEAQASLRQARSIIVRTEGQGLLLANLMQAEADLLLRSGQTEQATSVAEAALSIYQQEGVESMALANLYLLLSNISLSEKAPSASQQWLSQAVALMEKQMVGGASTFLANTYYMQAQTHLLLQKRALAAEAAKKALQVYEALGYHREERFRALLLLAQAQASGAGKEGAAEALSLARQLAQGPGEEAQILMLEAAQAVERGGYQEGAALLQESIGKLQEESPVDSTQLSLAYQKLGQAQMPLSPVAALRTTQKALALMPHGAPPYAQAGVHNQIGLAAEQAADLPAMARAYKAAVALLEKEEAGGLGLGLALTGYARALQYQQKLGDAIRLYERAVPIMEAQREAPDNGMAALGLGQCLQFQGRPGEALPWFEKTIEKLEAMPGSAPPVLGMAYFGAAAARLAMGSPGEALSDSQAAARIWRKAGAPVLQQAQAHGQAAAILEQLGLTAQALQQQDSVATLLQEASPAHPGLWKVYFDQARLYLQQGDLEKARRQGQRALEHSQAHIPNNDFEVDILFLMGRSSRYLGDTTGYRTAYAQALGRLEEMEARSAGNANILYRLGVSAYHLRQDEAALDWLGRAIEANEDFRGAAYAIRGICLARLGRFAEAETVNKAFAEAFAGEPSVQINHAVFWACRGKGRKAVRALSMAIENGYTDLAWIRTAPSLDKVRRRRDYQKLIQEHED</sequence>
<dbReference type="OrthoDB" id="621195at2"/>
<evidence type="ECO:0000313" key="5">
    <source>
        <dbReference type="Proteomes" id="UP000321580"/>
    </source>
</evidence>
<evidence type="ECO:0000256" key="2">
    <source>
        <dbReference type="SAM" id="Coils"/>
    </source>
</evidence>
<dbReference type="EMBL" id="VOOR01000028">
    <property type="protein sequence ID" value="TXB62518.1"/>
    <property type="molecule type" value="Genomic_DNA"/>
</dbReference>
<feature type="signal peptide" evidence="3">
    <location>
        <begin position="1"/>
        <end position="18"/>
    </location>
</feature>
<feature type="repeat" description="TPR" evidence="1">
    <location>
        <begin position="471"/>
        <end position="504"/>
    </location>
</feature>
<protein>
    <submittedName>
        <fullName evidence="4">Tetratricopeptide repeat protein</fullName>
    </submittedName>
</protein>
<keyword evidence="1" id="KW-0802">TPR repeat</keyword>
<keyword evidence="5" id="KW-1185">Reference proteome</keyword>
<dbReference type="Pfam" id="PF13424">
    <property type="entry name" value="TPR_12"/>
    <property type="match status" value="1"/>
</dbReference>
<feature type="chain" id="PRO_5022764011" evidence="3">
    <location>
        <begin position="19"/>
        <end position="1294"/>
    </location>
</feature>
<proteinExistence type="predicted"/>
<dbReference type="PANTHER" id="PTHR12558">
    <property type="entry name" value="CELL DIVISION CYCLE 16,23,27"/>
    <property type="match status" value="1"/>
</dbReference>
<keyword evidence="2" id="KW-0175">Coiled coil</keyword>
<dbReference type="SUPFAM" id="SSF81901">
    <property type="entry name" value="HCP-like"/>
    <property type="match status" value="1"/>
</dbReference>
<reference evidence="4 5" key="1">
    <citation type="submission" date="2019-08" db="EMBL/GenBank/DDBJ databases">
        <title>Genome of Phaeodactylibacter luteus.</title>
        <authorList>
            <person name="Bowman J.P."/>
        </authorList>
    </citation>
    <scope>NUCLEOTIDE SEQUENCE [LARGE SCALE GENOMIC DNA]</scope>
    <source>
        <strain evidence="4 5">KCTC 42180</strain>
    </source>
</reference>
<evidence type="ECO:0000256" key="1">
    <source>
        <dbReference type="PROSITE-ProRule" id="PRU00339"/>
    </source>
</evidence>
<keyword evidence="3" id="KW-0732">Signal</keyword>
<evidence type="ECO:0000313" key="4">
    <source>
        <dbReference type="EMBL" id="TXB62518.1"/>
    </source>
</evidence>
<dbReference type="RefSeq" id="WP_147168087.1">
    <property type="nucleotide sequence ID" value="NZ_VOOR01000028.1"/>
</dbReference>
<dbReference type="Proteomes" id="UP000321580">
    <property type="component" value="Unassembled WGS sequence"/>
</dbReference>
<feature type="repeat" description="TPR" evidence="1">
    <location>
        <begin position="1082"/>
        <end position="1115"/>
    </location>
</feature>
<dbReference type="InterPro" id="IPR011990">
    <property type="entry name" value="TPR-like_helical_dom_sf"/>
</dbReference>
<dbReference type="InterPro" id="IPR019734">
    <property type="entry name" value="TPR_rpt"/>
</dbReference>
<dbReference type="SUPFAM" id="SSF48452">
    <property type="entry name" value="TPR-like"/>
    <property type="match status" value="4"/>
</dbReference>
<organism evidence="4 5">
    <name type="scientific">Phaeodactylibacter luteus</name>
    <dbReference type="NCBI Taxonomy" id="1564516"/>
    <lineage>
        <taxon>Bacteria</taxon>
        <taxon>Pseudomonadati</taxon>
        <taxon>Bacteroidota</taxon>
        <taxon>Saprospiria</taxon>
        <taxon>Saprospirales</taxon>
        <taxon>Haliscomenobacteraceae</taxon>
        <taxon>Phaeodactylibacter</taxon>
    </lineage>
</organism>